<gene>
    <name evidence="1" type="ORF">PPENT_87.1.T0750236</name>
</gene>
<dbReference type="EMBL" id="CAJJDO010000075">
    <property type="protein sequence ID" value="CAD8181165.1"/>
    <property type="molecule type" value="Genomic_DNA"/>
</dbReference>
<comment type="caution">
    <text evidence="1">The sequence shown here is derived from an EMBL/GenBank/DDBJ whole genome shotgun (WGS) entry which is preliminary data.</text>
</comment>
<sequence length="109" mass="12966">MILANGFKTISYIQFYNQLYKQMVVENLASICNSPFNLYLESDEYIINLLLASLFDLNLNKIMWMISNFNLMIQLNNQNQFIITLVRLVMDLLKIIVQMQKKFQQTLFQ</sequence>
<proteinExistence type="predicted"/>
<dbReference type="AlphaFoldDB" id="A0A8S1VYC5"/>
<accession>A0A8S1VYC5</accession>
<organism evidence="1 2">
    <name type="scientific">Paramecium pentaurelia</name>
    <dbReference type="NCBI Taxonomy" id="43138"/>
    <lineage>
        <taxon>Eukaryota</taxon>
        <taxon>Sar</taxon>
        <taxon>Alveolata</taxon>
        <taxon>Ciliophora</taxon>
        <taxon>Intramacronucleata</taxon>
        <taxon>Oligohymenophorea</taxon>
        <taxon>Peniculida</taxon>
        <taxon>Parameciidae</taxon>
        <taxon>Paramecium</taxon>
    </lineage>
</organism>
<dbReference type="Proteomes" id="UP000689195">
    <property type="component" value="Unassembled WGS sequence"/>
</dbReference>
<evidence type="ECO:0000313" key="1">
    <source>
        <dbReference type="EMBL" id="CAD8181165.1"/>
    </source>
</evidence>
<keyword evidence="2" id="KW-1185">Reference proteome</keyword>
<name>A0A8S1VYC5_9CILI</name>
<evidence type="ECO:0000313" key="2">
    <source>
        <dbReference type="Proteomes" id="UP000689195"/>
    </source>
</evidence>
<protein>
    <submittedName>
        <fullName evidence="1">Uncharacterized protein</fullName>
    </submittedName>
</protein>
<reference evidence="1" key="1">
    <citation type="submission" date="2021-01" db="EMBL/GenBank/DDBJ databases">
        <authorList>
            <consortium name="Genoscope - CEA"/>
            <person name="William W."/>
        </authorList>
    </citation>
    <scope>NUCLEOTIDE SEQUENCE</scope>
</reference>